<keyword evidence="3" id="KW-1185">Reference proteome</keyword>
<name>A0A9P0G8V5_9CUCU</name>
<dbReference type="Proteomes" id="UP001153636">
    <property type="component" value="Chromosome 2"/>
</dbReference>
<keyword evidence="1" id="KW-0812">Transmembrane</keyword>
<gene>
    <name evidence="2" type="ORF">PSYICH_LOCUS6486</name>
</gene>
<protein>
    <submittedName>
        <fullName evidence="2">Uncharacterized protein</fullName>
    </submittedName>
</protein>
<organism evidence="2 3">
    <name type="scientific">Psylliodes chrysocephalus</name>
    <dbReference type="NCBI Taxonomy" id="3402493"/>
    <lineage>
        <taxon>Eukaryota</taxon>
        <taxon>Metazoa</taxon>
        <taxon>Ecdysozoa</taxon>
        <taxon>Arthropoda</taxon>
        <taxon>Hexapoda</taxon>
        <taxon>Insecta</taxon>
        <taxon>Pterygota</taxon>
        <taxon>Neoptera</taxon>
        <taxon>Endopterygota</taxon>
        <taxon>Coleoptera</taxon>
        <taxon>Polyphaga</taxon>
        <taxon>Cucujiformia</taxon>
        <taxon>Chrysomeloidea</taxon>
        <taxon>Chrysomelidae</taxon>
        <taxon>Galerucinae</taxon>
        <taxon>Alticini</taxon>
        <taxon>Psylliodes</taxon>
    </lineage>
</organism>
<evidence type="ECO:0000313" key="3">
    <source>
        <dbReference type="Proteomes" id="UP001153636"/>
    </source>
</evidence>
<feature type="transmembrane region" description="Helical" evidence="1">
    <location>
        <begin position="7"/>
        <end position="26"/>
    </location>
</feature>
<keyword evidence="1" id="KW-1133">Transmembrane helix</keyword>
<keyword evidence="1" id="KW-0472">Membrane</keyword>
<dbReference type="AlphaFoldDB" id="A0A9P0G8V5"/>
<evidence type="ECO:0000256" key="1">
    <source>
        <dbReference type="SAM" id="Phobius"/>
    </source>
</evidence>
<sequence>MTYLITMHSLTMSTIVVTVLLIYIPFTTECNLSCGSSCCESSYCCEISSTCQSCRKTCSTACRSQSCEYNCHQNCYHRNDCNQDCHNRTCNPNTFSSTSTTTYPRPYPRPYPYPVTPAPSVYKVNNTGNSSFETTLNLKNIVSIINNFSIPISVNNENNVDVKISLKSETNEETVSKTNEIVIDKTTTWKPMPTLPTPKPEPMPYPVPIPVPNIPIPRRVVYIPVPRPILVPMAQPGCCNIINSCLSGGNCQRFSSQCGSQCTSNNMYAPSNPCSTGCIRRQFGISYNCFSSGYCQQKLTDCDMCSDNFYMNFDNYRRCAGCFSVQ</sequence>
<reference evidence="2" key="1">
    <citation type="submission" date="2022-01" db="EMBL/GenBank/DDBJ databases">
        <authorList>
            <person name="King R."/>
        </authorList>
    </citation>
    <scope>NUCLEOTIDE SEQUENCE</scope>
</reference>
<dbReference type="EMBL" id="OV651814">
    <property type="protein sequence ID" value="CAH1106489.1"/>
    <property type="molecule type" value="Genomic_DNA"/>
</dbReference>
<proteinExistence type="predicted"/>
<accession>A0A9P0G8V5</accession>
<dbReference type="OrthoDB" id="6783521at2759"/>
<evidence type="ECO:0000313" key="2">
    <source>
        <dbReference type="EMBL" id="CAH1106489.1"/>
    </source>
</evidence>